<dbReference type="AlphaFoldDB" id="A0A5E4N4D2"/>
<evidence type="ECO:0000313" key="3">
    <source>
        <dbReference type="Proteomes" id="UP000325440"/>
    </source>
</evidence>
<feature type="compositionally biased region" description="Basic residues" evidence="1">
    <location>
        <begin position="547"/>
        <end position="557"/>
    </location>
</feature>
<feature type="region of interest" description="Disordered" evidence="1">
    <location>
        <begin position="302"/>
        <end position="392"/>
    </location>
</feature>
<feature type="compositionally biased region" description="Polar residues" evidence="1">
    <location>
        <begin position="332"/>
        <end position="351"/>
    </location>
</feature>
<dbReference type="OrthoDB" id="6603584at2759"/>
<organism evidence="2 3">
    <name type="scientific">Cinara cedri</name>
    <dbReference type="NCBI Taxonomy" id="506608"/>
    <lineage>
        <taxon>Eukaryota</taxon>
        <taxon>Metazoa</taxon>
        <taxon>Ecdysozoa</taxon>
        <taxon>Arthropoda</taxon>
        <taxon>Hexapoda</taxon>
        <taxon>Insecta</taxon>
        <taxon>Pterygota</taxon>
        <taxon>Neoptera</taxon>
        <taxon>Paraneoptera</taxon>
        <taxon>Hemiptera</taxon>
        <taxon>Sternorrhyncha</taxon>
        <taxon>Aphidomorpha</taxon>
        <taxon>Aphidoidea</taxon>
        <taxon>Aphididae</taxon>
        <taxon>Lachninae</taxon>
        <taxon>Cinara</taxon>
    </lineage>
</organism>
<evidence type="ECO:0000256" key="1">
    <source>
        <dbReference type="SAM" id="MobiDB-lite"/>
    </source>
</evidence>
<dbReference type="EMBL" id="CABPRJ010001459">
    <property type="protein sequence ID" value="VVC37952.1"/>
    <property type="molecule type" value="Genomic_DNA"/>
</dbReference>
<sequence length="698" mass="79784">MACPFLYYCREHMFSIYENNMANPTASTSINAETLLLDIDKMTPEKWRALIYNKIVKLKDTFVTDFKTTIIKSIEETMTNAKPDKTLESILKGLQMKIKEIKFDVEYHNFIDCIVGVTFEYFCQLIIANSFDNIKRTQNALSCFAVPNNTNAAESGSNNNTTKAVEVNLSQLFNNTTPKNTSPFLLNEHSSKINNIPLSVGLSGINLANNFIHTAQPSMNTEEDEELKSDSSILSIAMNINEQDLDMKFADDFENDDMNNETQSSKLEEEHQIKTSLKLLENLVNIEHNKLEVQKTLAEKKLSQSNISPDEKKQGKVLNKPNVKKNVRFLETPNQNTSVRFLETPNQNTNKELLPQDTKLEKKNVKKQTKSKRKHSCQVRTSRKKSKKSEDLINLNNTLGSDLNTKMQIDKIYSNSESKKSTSSNIKASINSKEPLSKIELKERRSSNIRDVSVKKKVSTTSTRINDSNGPSIKRNPIASTSNYKEEDEDLTNIRSSSSSSLAKKTKDYKRIYEKDRKSLFSPDIILNSKRTKKEKELIKSDDNKHASGKKPKTKGKKVNENNRLIVRITSTKDKMMVHNEDTKPRRACTMQKYSPSETVKHYKITKPKKRKSNSKVKANANTIKNKKLNTAHIVENEELNSSTIIMENQESSNVQVMENQMLNTDSSENAMPEWIKVLIAYHKIKPCYVVIERNKRY</sequence>
<feature type="compositionally biased region" description="Basic and acidic residues" evidence="1">
    <location>
        <begin position="534"/>
        <end position="546"/>
    </location>
</feature>
<feature type="region of interest" description="Disordered" evidence="1">
    <location>
        <begin position="532"/>
        <end position="557"/>
    </location>
</feature>
<feature type="region of interest" description="Disordered" evidence="1">
    <location>
        <begin position="447"/>
        <end position="507"/>
    </location>
</feature>
<dbReference type="Proteomes" id="UP000325440">
    <property type="component" value="Unassembled WGS sequence"/>
</dbReference>
<keyword evidence="3" id="KW-1185">Reference proteome</keyword>
<proteinExistence type="predicted"/>
<reference evidence="2 3" key="1">
    <citation type="submission" date="2019-08" db="EMBL/GenBank/DDBJ databases">
        <authorList>
            <person name="Alioto T."/>
            <person name="Alioto T."/>
            <person name="Gomez Garrido J."/>
        </authorList>
    </citation>
    <scope>NUCLEOTIDE SEQUENCE [LARGE SCALE GENOMIC DNA]</scope>
</reference>
<gene>
    <name evidence="2" type="ORF">CINCED_3A007221</name>
</gene>
<evidence type="ECO:0000313" key="2">
    <source>
        <dbReference type="EMBL" id="VVC37952.1"/>
    </source>
</evidence>
<feature type="compositionally biased region" description="Basic residues" evidence="1">
    <location>
        <begin position="364"/>
        <end position="387"/>
    </location>
</feature>
<accession>A0A5E4N4D2</accession>
<name>A0A5E4N4D2_9HEMI</name>
<protein>
    <submittedName>
        <fullName evidence="2">Uncharacterized protein</fullName>
    </submittedName>
</protein>